<dbReference type="InterPro" id="IPR004535">
    <property type="entry name" value="Transl_elong_SelB"/>
</dbReference>
<evidence type="ECO:0000259" key="9">
    <source>
        <dbReference type="PROSITE" id="PS51722"/>
    </source>
</evidence>
<dbReference type="InterPro" id="IPR036388">
    <property type="entry name" value="WH-like_DNA-bd_sf"/>
</dbReference>
<dbReference type="Pfam" id="PF25461">
    <property type="entry name" value="Beta-barrel_SelB"/>
    <property type="match status" value="1"/>
</dbReference>
<dbReference type="Pfam" id="PF00009">
    <property type="entry name" value="GTP_EFTU"/>
    <property type="match status" value="1"/>
</dbReference>
<evidence type="ECO:0000256" key="7">
    <source>
        <dbReference type="ARBA" id="ARBA00025526"/>
    </source>
</evidence>
<organism evidence="10 11">
    <name type="scientific">Candidatus Raymondbacteria bacterium RIFOXYD12_FULL_49_13</name>
    <dbReference type="NCBI Taxonomy" id="1817890"/>
    <lineage>
        <taxon>Bacteria</taxon>
        <taxon>Raymondiibacteriota</taxon>
    </lineage>
</organism>
<dbReference type="InterPro" id="IPR009000">
    <property type="entry name" value="Transl_B-barrel_sf"/>
</dbReference>
<evidence type="ECO:0000256" key="5">
    <source>
        <dbReference type="ARBA" id="ARBA00022917"/>
    </source>
</evidence>
<dbReference type="InterPro" id="IPR050055">
    <property type="entry name" value="EF-Tu_GTPase"/>
</dbReference>
<dbReference type="SUPFAM" id="SSF52540">
    <property type="entry name" value="P-loop containing nucleoside triphosphate hydrolases"/>
    <property type="match status" value="1"/>
</dbReference>
<dbReference type="Gene3D" id="1.10.10.10">
    <property type="entry name" value="Winged helix-like DNA-binding domain superfamily/Winged helix DNA-binding domain"/>
    <property type="match status" value="1"/>
</dbReference>
<feature type="domain" description="Tr-type G" evidence="9">
    <location>
        <begin position="1"/>
        <end position="172"/>
    </location>
</feature>
<sequence length="630" mass="69053">MKHLVLGTAGHIDHGKTALVKALTGIDTDTLAEEKKRGISINLGYAWFDLPDNTRLGVVDVPGHMRFIKTMLAGVAGIDFVLFVVAADDSVMPQTREHFDIVRLLGVRAGIIVINKIDLVEPARIEEVIHDVRALAAGSFLEQAPLVKVSALTSEGMDILKRVIETMARTMPDRAAAGLFRMPVDRSFSVAGFGTIVTGTVFSGAVKTNDRVIVLPQGLETEVRRIEVHKEQAAEALFGQRAALNLAQVAKSDVARGSIVCTPGYFIPTRMVDGRFARLEAGVRLKQGGHIKFHLGTNEINGRIYFFENSLVQITLAEQCVAIKGDRFIVRDQGAEHTLGGGEILDPHPLRHKRKKNVHSQDVEALIQAGPEALVLMEINKAKAHSSRSNLCARLTMEQGAVLAALNTIEERKQAVIIKTGTEWYAFGNEQFARLVQSIQPGVLEFHAQHPLVAQGADRPAIKQKCEAFFGIHLAEPLFAALWTRLTDGSVFKDVSGTCALALWEAQATERDGQLKQQVRDFFGTAHFSPPSRQEAVAQARDKRAGSVIDAMIREKELVVIEGMIFSGAALETGRALLTQYLEKNGPATVSALRQVINTSRKFAIPLLNYYEAQGVLIRQGDLRILRKKL</sequence>
<dbReference type="CDD" id="cd03696">
    <property type="entry name" value="SelB_II"/>
    <property type="match status" value="1"/>
</dbReference>
<keyword evidence="6" id="KW-0342">GTP-binding</keyword>
<keyword evidence="5" id="KW-0648">Protein biosynthesis</keyword>
<dbReference type="InterPro" id="IPR009001">
    <property type="entry name" value="Transl_elong_EF1A/Init_IF2_C"/>
</dbReference>
<dbReference type="InterPro" id="IPR005225">
    <property type="entry name" value="Small_GTP-bd"/>
</dbReference>
<dbReference type="Gene3D" id="2.40.30.10">
    <property type="entry name" value="Translation factors"/>
    <property type="match status" value="1"/>
</dbReference>
<dbReference type="GO" id="GO:0003746">
    <property type="term" value="F:translation elongation factor activity"/>
    <property type="evidence" value="ECO:0007669"/>
    <property type="project" value="UniProtKB-KW"/>
</dbReference>
<accession>A0A1F7F820</accession>
<dbReference type="InterPro" id="IPR036390">
    <property type="entry name" value="WH_DNA-bd_sf"/>
</dbReference>
<comment type="function">
    <text evidence="7">Translation factor necessary for the incorporation of selenocysteine into proteins. It probably replaces EF-Tu for the insertion of selenocysteine directed by the UGA codon. SelB binds GTP and GDP.</text>
</comment>
<dbReference type="GO" id="GO:0005829">
    <property type="term" value="C:cytosol"/>
    <property type="evidence" value="ECO:0007669"/>
    <property type="project" value="TreeGrafter"/>
</dbReference>
<keyword evidence="3" id="KW-0963">Cytoplasm</keyword>
<reference evidence="10 11" key="1">
    <citation type="journal article" date="2016" name="Nat. Commun.">
        <title>Thousands of microbial genomes shed light on interconnected biogeochemical processes in an aquifer system.</title>
        <authorList>
            <person name="Anantharaman K."/>
            <person name="Brown C.T."/>
            <person name="Hug L.A."/>
            <person name="Sharon I."/>
            <person name="Castelle C.J."/>
            <person name="Probst A.J."/>
            <person name="Thomas B.C."/>
            <person name="Singh A."/>
            <person name="Wilkins M.J."/>
            <person name="Karaoz U."/>
            <person name="Brodie E.L."/>
            <person name="Williams K.H."/>
            <person name="Hubbard S.S."/>
            <person name="Banfield J.F."/>
        </authorList>
    </citation>
    <scope>NUCLEOTIDE SEQUENCE [LARGE SCALE GENOMIC DNA]</scope>
</reference>
<dbReference type="SUPFAM" id="SSF50447">
    <property type="entry name" value="Translation proteins"/>
    <property type="match status" value="1"/>
</dbReference>
<dbReference type="GO" id="GO:0003723">
    <property type="term" value="F:RNA binding"/>
    <property type="evidence" value="ECO:0007669"/>
    <property type="project" value="InterPro"/>
</dbReference>
<dbReference type="AlphaFoldDB" id="A0A1F7F820"/>
<dbReference type="CDD" id="cd04171">
    <property type="entry name" value="SelB"/>
    <property type="match status" value="1"/>
</dbReference>
<evidence type="ECO:0000256" key="1">
    <source>
        <dbReference type="ARBA" id="ARBA00004496"/>
    </source>
</evidence>
<dbReference type="InterPro" id="IPR004161">
    <property type="entry name" value="EFTu-like_2"/>
</dbReference>
<dbReference type="GO" id="GO:0005525">
    <property type="term" value="F:GTP binding"/>
    <property type="evidence" value="ECO:0007669"/>
    <property type="project" value="UniProtKB-KW"/>
</dbReference>
<evidence type="ECO:0000256" key="3">
    <source>
        <dbReference type="ARBA" id="ARBA00022490"/>
    </source>
</evidence>
<name>A0A1F7F820_UNCRA</name>
<dbReference type="Pfam" id="PF09107">
    <property type="entry name" value="WHD_3rd_SelB"/>
    <property type="match status" value="1"/>
</dbReference>
<dbReference type="NCBIfam" id="TIGR00231">
    <property type="entry name" value="small_GTP"/>
    <property type="match status" value="1"/>
</dbReference>
<evidence type="ECO:0000313" key="11">
    <source>
        <dbReference type="Proteomes" id="UP000179243"/>
    </source>
</evidence>
<dbReference type="PANTHER" id="PTHR43721">
    <property type="entry name" value="ELONGATION FACTOR TU-RELATED"/>
    <property type="match status" value="1"/>
</dbReference>
<dbReference type="Gene3D" id="1.10.10.2770">
    <property type="match status" value="1"/>
</dbReference>
<dbReference type="PANTHER" id="PTHR43721:SF22">
    <property type="entry name" value="ELONGATION FACTOR TU, MITOCHONDRIAL"/>
    <property type="match status" value="1"/>
</dbReference>
<dbReference type="EMBL" id="MFYX01000102">
    <property type="protein sequence ID" value="OGK02773.1"/>
    <property type="molecule type" value="Genomic_DNA"/>
</dbReference>
<evidence type="ECO:0000256" key="6">
    <source>
        <dbReference type="ARBA" id="ARBA00023134"/>
    </source>
</evidence>
<gene>
    <name evidence="10" type="ORF">A2519_07475</name>
</gene>
<dbReference type="Gene3D" id="3.40.50.300">
    <property type="entry name" value="P-loop containing nucleotide triphosphate hydrolases"/>
    <property type="match status" value="1"/>
</dbReference>
<dbReference type="SUPFAM" id="SSF46785">
    <property type="entry name" value="Winged helix' DNA-binding domain"/>
    <property type="match status" value="1"/>
</dbReference>
<dbReference type="Proteomes" id="UP000179243">
    <property type="component" value="Unassembled WGS sequence"/>
</dbReference>
<dbReference type="InterPro" id="IPR057335">
    <property type="entry name" value="Beta-barrel_SelB"/>
</dbReference>
<dbReference type="PRINTS" id="PR00315">
    <property type="entry name" value="ELONGATNFCT"/>
</dbReference>
<dbReference type="InterPro" id="IPR000795">
    <property type="entry name" value="T_Tr_GTP-bd_dom"/>
</dbReference>
<dbReference type="SUPFAM" id="SSF50465">
    <property type="entry name" value="EF-Tu/eEF-1alpha/eIF2-gamma C-terminal domain"/>
    <property type="match status" value="1"/>
</dbReference>
<keyword evidence="10" id="KW-0251">Elongation factor</keyword>
<dbReference type="NCBIfam" id="TIGR00475">
    <property type="entry name" value="selB"/>
    <property type="match status" value="1"/>
</dbReference>
<comment type="caution">
    <text evidence="10">The sequence shown here is derived from an EMBL/GenBank/DDBJ whole genome shotgun (WGS) entry which is preliminary data.</text>
</comment>
<dbReference type="GO" id="GO:0003924">
    <property type="term" value="F:GTPase activity"/>
    <property type="evidence" value="ECO:0007669"/>
    <property type="project" value="InterPro"/>
</dbReference>
<dbReference type="InterPro" id="IPR015191">
    <property type="entry name" value="SelB_WHD4"/>
</dbReference>
<dbReference type="InterPro" id="IPR027417">
    <property type="entry name" value="P-loop_NTPase"/>
</dbReference>
<proteinExistence type="predicted"/>
<evidence type="ECO:0000256" key="8">
    <source>
        <dbReference type="ARBA" id="ARBA00031615"/>
    </source>
</evidence>
<evidence type="ECO:0000256" key="2">
    <source>
        <dbReference type="ARBA" id="ARBA00015953"/>
    </source>
</evidence>
<dbReference type="PROSITE" id="PS51722">
    <property type="entry name" value="G_TR_2"/>
    <property type="match status" value="1"/>
</dbReference>
<keyword evidence="4" id="KW-0547">Nucleotide-binding</keyword>
<dbReference type="Pfam" id="PF03144">
    <property type="entry name" value="GTP_EFTU_D2"/>
    <property type="match status" value="1"/>
</dbReference>
<protein>
    <recommendedName>
        <fullName evidence="2">Selenocysteine-specific elongation factor</fullName>
    </recommendedName>
    <alternativeName>
        <fullName evidence="8">SelB translation factor</fullName>
    </alternativeName>
</protein>
<evidence type="ECO:0000256" key="4">
    <source>
        <dbReference type="ARBA" id="ARBA00022741"/>
    </source>
</evidence>
<dbReference type="GO" id="GO:0001514">
    <property type="term" value="P:selenocysteine incorporation"/>
    <property type="evidence" value="ECO:0007669"/>
    <property type="project" value="InterPro"/>
</dbReference>
<dbReference type="PROSITE" id="PS00301">
    <property type="entry name" value="G_TR_1"/>
    <property type="match status" value="1"/>
</dbReference>
<comment type="subcellular location">
    <subcellularLocation>
        <location evidence="1">Cytoplasm</location>
    </subcellularLocation>
</comment>
<evidence type="ECO:0000313" key="10">
    <source>
        <dbReference type="EMBL" id="OGK02773.1"/>
    </source>
</evidence>
<dbReference type="InterPro" id="IPR031157">
    <property type="entry name" value="G_TR_CS"/>
</dbReference>